<feature type="transmembrane region" description="Helical" evidence="1">
    <location>
        <begin position="90"/>
        <end position="108"/>
    </location>
</feature>
<keyword evidence="1" id="KW-0472">Membrane</keyword>
<dbReference type="EMBL" id="UIDD01000007">
    <property type="protein sequence ID" value="SUQ63271.1"/>
    <property type="molecule type" value="Genomic_DNA"/>
</dbReference>
<evidence type="ECO:0000259" key="3">
    <source>
        <dbReference type="Pfam" id="PF16220"/>
    </source>
</evidence>
<dbReference type="Proteomes" id="UP000255177">
    <property type="component" value="Unassembled WGS sequence"/>
</dbReference>
<evidence type="ECO:0000313" key="5">
    <source>
        <dbReference type="Proteomes" id="UP000255177"/>
    </source>
</evidence>
<dbReference type="RefSeq" id="WP_115086825.1">
    <property type="nucleotide sequence ID" value="NZ_CBCSFG010000008.1"/>
</dbReference>
<accession>A0A380T181</accession>
<evidence type="ECO:0000259" key="2">
    <source>
        <dbReference type="Pfam" id="PF04773"/>
    </source>
</evidence>
<organism evidence="4 5">
    <name type="scientific">Pseudomonas wadenswilerensis</name>
    <dbReference type="NCBI Taxonomy" id="1785161"/>
    <lineage>
        <taxon>Bacteria</taxon>
        <taxon>Pseudomonadati</taxon>
        <taxon>Pseudomonadota</taxon>
        <taxon>Gammaproteobacteria</taxon>
        <taxon>Pseudomonadales</taxon>
        <taxon>Pseudomonadaceae</taxon>
        <taxon>Pseudomonas</taxon>
    </lineage>
</organism>
<protein>
    <submittedName>
        <fullName evidence="4">Protein FecR</fullName>
    </submittedName>
</protein>
<dbReference type="Pfam" id="PF16220">
    <property type="entry name" value="DUF4880"/>
    <property type="match status" value="1"/>
</dbReference>
<dbReference type="AlphaFoldDB" id="A0A380T181"/>
<reference evidence="5" key="1">
    <citation type="submission" date="2018-07" db="EMBL/GenBank/DDBJ databases">
        <authorList>
            <person name="Blom J."/>
        </authorList>
    </citation>
    <scope>NUCLEOTIDE SEQUENCE [LARGE SCALE GENOMIC DNA]</scope>
    <source>
        <strain evidence="5">CCOS 864</strain>
    </source>
</reference>
<dbReference type="InterPro" id="IPR012373">
    <property type="entry name" value="Ferrdict_sens_TM"/>
</dbReference>
<dbReference type="Pfam" id="PF04773">
    <property type="entry name" value="FecR"/>
    <property type="match status" value="1"/>
</dbReference>
<dbReference type="GO" id="GO:0016989">
    <property type="term" value="F:sigma factor antagonist activity"/>
    <property type="evidence" value="ECO:0007669"/>
    <property type="project" value="TreeGrafter"/>
</dbReference>
<evidence type="ECO:0000256" key="1">
    <source>
        <dbReference type="SAM" id="Phobius"/>
    </source>
</evidence>
<proteinExistence type="predicted"/>
<feature type="domain" description="FecR protein" evidence="2">
    <location>
        <begin position="120"/>
        <end position="211"/>
    </location>
</feature>
<dbReference type="InterPro" id="IPR006860">
    <property type="entry name" value="FecR"/>
</dbReference>
<dbReference type="PANTHER" id="PTHR30273:SF2">
    <property type="entry name" value="PROTEIN FECR"/>
    <property type="match status" value="1"/>
</dbReference>
<keyword evidence="1" id="KW-1133">Transmembrane helix</keyword>
<keyword evidence="5" id="KW-1185">Reference proteome</keyword>
<gene>
    <name evidence="4" type="primary">fecR3</name>
    <name evidence="4" type="ORF">CCOS864_02721</name>
</gene>
<name>A0A380T181_9PSED</name>
<dbReference type="Gene3D" id="2.60.120.1440">
    <property type="match status" value="1"/>
</dbReference>
<evidence type="ECO:0000313" key="4">
    <source>
        <dbReference type="EMBL" id="SUQ63271.1"/>
    </source>
</evidence>
<keyword evidence="1" id="KW-0812">Transmembrane</keyword>
<feature type="domain" description="FecR N-terminal" evidence="3">
    <location>
        <begin position="12"/>
        <end position="53"/>
    </location>
</feature>
<sequence>MSNTQLDRATHEAVDWLLKLENVAAGSPLLVAFNSWLEQSPGHQAAWQRVNALLGDPLADLQQAEQRNPGQLAMASRSLRALPSPSRRKALGGGLAMLLLGLGAGAIGNRVAPLGDLLADLRTGTGERRTFTLADGSRLCLNARSAVDVRFSAGQRLVLLRDGELQADVAAEPGRPFIVATREGQVQALGTRFSVRQEERQSLVSVQQHSVMLSSGSAPAQRVEEGQAFRFDGHGSQPVAASLRTRASWADGRIDVRDEPLGELIEALRPYRAGLLRISPQAAQVRVYGSFPLDDSERTLRSLAETLPIRVDSFGGWLTRIDVI</sequence>
<dbReference type="PIRSF" id="PIRSF018266">
    <property type="entry name" value="FecR"/>
    <property type="match status" value="1"/>
</dbReference>
<dbReference type="PANTHER" id="PTHR30273">
    <property type="entry name" value="PERIPLASMIC SIGNAL SENSOR AND SIGMA FACTOR ACTIVATOR FECR-RELATED"/>
    <property type="match status" value="1"/>
</dbReference>
<dbReference type="InterPro" id="IPR032623">
    <property type="entry name" value="FecR_N"/>
</dbReference>